<dbReference type="GO" id="GO:0015986">
    <property type="term" value="P:proton motive force-driven ATP synthesis"/>
    <property type="evidence" value="ECO:0007669"/>
    <property type="project" value="InterPro"/>
</dbReference>
<evidence type="ECO:0000256" key="6">
    <source>
        <dbReference type="ARBA" id="ARBA00022692"/>
    </source>
</evidence>
<keyword evidence="4 12" id="KW-0813">Transport</keyword>
<evidence type="ECO:0000256" key="2">
    <source>
        <dbReference type="ARBA" id="ARBA00008892"/>
    </source>
</evidence>
<feature type="transmembrane region" description="Helical" evidence="13">
    <location>
        <begin position="12"/>
        <end position="34"/>
    </location>
</feature>
<dbReference type="GO" id="GO:0045259">
    <property type="term" value="C:proton-transporting ATP synthase complex"/>
    <property type="evidence" value="ECO:0007669"/>
    <property type="project" value="UniProtKB-KW"/>
</dbReference>
<keyword evidence="7 12" id="KW-0375">Hydrogen ion transport</keyword>
<organism evidence="14">
    <name type="scientific">Culicoides cylindratus</name>
    <dbReference type="NCBI Taxonomy" id="469760"/>
    <lineage>
        <taxon>Eukaryota</taxon>
        <taxon>Metazoa</taxon>
        <taxon>Ecdysozoa</taxon>
        <taxon>Arthropoda</taxon>
        <taxon>Hexapoda</taxon>
        <taxon>Insecta</taxon>
        <taxon>Pterygota</taxon>
        <taxon>Neoptera</taxon>
        <taxon>Endopterygota</taxon>
        <taxon>Diptera</taxon>
        <taxon>Nematocera</taxon>
        <taxon>Chironomoidea</taxon>
        <taxon>Ceratopogonidae</taxon>
        <taxon>Ceratopogoninae</taxon>
        <taxon>Culicoides</taxon>
        <taxon>Culicoides</taxon>
    </lineage>
</organism>
<keyword evidence="8 13" id="KW-1133">Transmembrane helix</keyword>
<evidence type="ECO:0000256" key="7">
    <source>
        <dbReference type="ARBA" id="ARBA00022781"/>
    </source>
</evidence>
<accession>A8B0U3</accession>
<dbReference type="EMBL" id="AB361007">
    <property type="protein sequence ID" value="BAF80304.1"/>
    <property type="molecule type" value="Genomic_DNA"/>
</dbReference>
<comment type="subunit">
    <text evidence="3">F-type ATPases have 2 components, CF(1) - the catalytic core - and CF(0) - the membrane proton channel.</text>
</comment>
<comment type="similarity">
    <text evidence="2 12">Belongs to the ATPase protein 8 family.</text>
</comment>
<evidence type="ECO:0000256" key="13">
    <source>
        <dbReference type="SAM" id="Phobius"/>
    </source>
</evidence>
<keyword evidence="6 12" id="KW-0812">Transmembrane</keyword>
<dbReference type="InterPro" id="IPR001421">
    <property type="entry name" value="ATP8_metazoa"/>
</dbReference>
<evidence type="ECO:0000256" key="5">
    <source>
        <dbReference type="ARBA" id="ARBA00022547"/>
    </source>
</evidence>
<dbReference type="AlphaFoldDB" id="A8B0U3"/>
<reference evidence="14" key="1">
    <citation type="journal article" date="2009" name="Med. Vet. Entomol.">
        <title>Species-specific mitochondrial gene rearrangements in biting midges and vector species identification.</title>
        <authorList>
            <person name="Matsumoto Y."/>
            <person name="Yanase T."/>
            <person name="Tsuda T."/>
            <person name="Noda H."/>
        </authorList>
    </citation>
    <scope>NUCLEOTIDE SEQUENCE</scope>
</reference>
<sequence>MTFIPQMAPINWTFLFLMFLLTNLMFNIINYYIYSPKINKSTSKIKMILPLNWKW</sequence>
<dbReference type="GO" id="GO:0031966">
    <property type="term" value="C:mitochondrial membrane"/>
    <property type="evidence" value="ECO:0007669"/>
    <property type="project" value="UniProtKB-SubCell"/>
</dbReference>
<evidence type="ECO:0000256" key="11">
    <source>
        <dbReference type="ARBA" id="ARBA00023136"/>
    </source>
</evidence>
<evidence type="ECO:0000313" key="14">
    <source>
        <dbReference type="EMBL" id="BAF80298.1"/>
    </source>
</evidence>
<evidence type="ECO:0000256" key="8">
    <source>
        <dbReference type="ARBA" id="ARBA00022989"/>
    </source>
</evidence>
<evidence type="ECO:0000256" key="9">
    <source>
        <dbReference type="ARBA" id="ARBA00023065"/>
    </source>
</evidence>
<evidence type="ECO:0000256" key="10">
    <source>
        <dbReference type="ARBA" id="ARBA00023128"/>
    </source>
</evidence>
<evidence type="ECO:0000256" key="12">
    <source>
        <dbReference type="RuleBase" id="RU003661"/>
    </source>
</evidence>
<keyword evidence="9 12" id="KW-0406">Ion transport</keyword>
<comment type="subcellular location">
    <subcellularLocation>
        <location evidence="1 12">Mitochondrion membrane</location>
        <topology evidence="1 12">Single-pass membrane protein</topology>
    </subcellularLocation>
</comment>
<geneLocation type="mitochondrion" evidence="14"/>
<evidence type="ECO:0000256" key="1">
    <source>
        <dbReference type="ARBA" id="ARBA00004304"/>
    </source>
</evidence>
<proteinExistence type="inferred from homology"/>
<evidence type="ECO:0000256" key="4">
    <source>
        <dbReference type="ARBA" id="ARBA00022448"/>
    </source>
</evidence>
<dbReference type="EMBL" id="AB361006">
    <property type="protein sequence ID" value="BAF80298.1"/>
    <property type="molecule type" value="Genomic_DNA"/>
</dbReference>
<keyword evidence="10 12" id="KW-0496">Mitochondrion</keyword>
<dbReference type="GO" id="GO:0015078">
    <property type="term" value="F:proton transmembrane transporter activity"/>
    <property type="evidence" value="ECO:0007669"/>
    <property type="project" value="InterPro"/>
</dbReference>
<protein>
    <recommendedName>
        <fullName evidence="12">ATP synthase complex subunit 8</fullName>
    </recommendedName>
</protein>
<keyword evidence="11 13" id="KW-0472">Membrane</keyword>
<dbReference type="Pfam" id="PF00895">
    <property type="entry name" value="ATP-synt_8"/>
    <property type="match status" value="1"/>
</dbReference>
<evidence type="ECO:0000256" key="3">
    <source>
        <dbReference type="ARBA" id="ARBA00011291"/>
    </source>
</evidence>
<name>A8B0U3_9DIPT</name>
<keyword evidence="5 12" id="KW-0138">CF(0)</keyword>
<gene>
    <name evidence="14" type="primary">atp8</name>
</gene>